<evidence type="ECO:0000256" key="1">
    <source>
        <dbReference type="ARBA" id="ARBA00022679"/>
    </source>
</evidence>
<gene>
    <name evidence="4" type="ORF">SAMN06296010_1039</name>
</gene>
<dbReference type="CDD" id="cd04301">
    <property type="entry name" value="NAT_SF"/>
    <property type="match status" value="1"/>
</dbReference>
<proteinExistence type="predicted"/>
<dbReference type="InterPro" id="IPR016181">
    <property type="entry name" value="Acyl_CoA_acyltransferase"/>
</dbReference>
<dbReference type="STRING" id="150121.SAMN06296010_1039"/>
<dbReference type="Gene3D" id="3.40.630.30">
    <property type="match status" value="1"/>
</dbReference>
<name>A0A1X7J0V0_9MICO</name>
<dbReference type="PROSITE" id="PS51186">
    <property type="entry name" value="GNAT"/>
    <property type="match status" value="1"/>
</dbReference>
<dbReference type="RefSeq" id="WP_085483527.1">
    <property type="nucleotide sequence ID" value="NZ_FXAY01000001.1"/>
</dbReference>
<dbReference type="SUPFAM" id="SSF55729">
    <property type="entry name" value="Acyl-CoA N-acyltransferases (Nat)"/>
    <property type="match status" value="1"/>
</dbReference>
<dbReference type="PANTHER" id="PTHR43877">
    <property type="entry name" value="AMINOALKYLPHOSPHONATE N-ACETYLTRANSFERASE-RELATED-RELATED"/>
    <property type="match status" value="1"/>
</dbReference>
<dbReference type="OrthoDB" id="3381976at2"/>
<dbReference type="GO" id="GO:0016747">
    <property type="term" value="F:acyltransferase activity, transferring groups other than amino-acyl groups"/>
    <property type="evidence" value="ECO:0007669"/>
    <property type="project" value="InterPro"/>
</dbReference>
<evidence type="ECO:0000256" key="2">
    <source>
        <dbReference type="ARBA" id="ARBA00023315"/>
    </source>
</evidence>
<protein>
    <submittedName>
        <fullName evidence="4">Protein N-acetyltransferase, RimJ/RimL family</fullName>
    </submittedName>
</protein>
<dbReference type="EMBL" id="FXAY01000001">
    <property type="protein sequence ID" value="SMG20388.1"/>
    <property type="molecule type" value="Genomic_DNA"/>
</dbReference>
<keyword evidence="1 4" id="KW-0808">Transferase</keyword>
<dbReference type="AlphaFoldDB" id="A0A1X7J0V0"/>
<sequence>MSAVRLRPMHDDELPDWIRRASAAYAESRIRSGQSPESAHARSQKEWAELFPAGKRRDQHLIAHIIEGEASVGWVWVGPANEGAGVDWWIWDVFVDEAHRGHGVAAAAIGLAEDHARGLGVESMGLNVFGYNTTARELYERLDYSTFAVQMRKQLS</sequence>
<keyword evidence="2" id="KW-0012">Acyltransferase</keyword>
<accession>A0A1X7J0V0</accession>
<keyword evidence="5" id="KW-1185">Reference proteome</keyword>
<dbReference type="PANTHER" id="PTHR43877:SF2">
    <property type="entry name" value="AMINOALKYLPHOSPHONATE N-ACETYLTRANSFERASE-RELATED"/>
    <property type="match status" value="1"/>
</dbReference>
<dbReference type="InterPro" id="IPR000182">
    <property type="entry name" value="GNAT_dom"/>
</dbReference>
<dbReference type="Pfam" id="PF00583">
    <property type="entry name" value="Acetyltransf_1"/>
    <property type="match status" value="1"/>
</dbReference>
<organism evidence="4 5">
    <name type="scientific">Agreia pratensis</name>
    <dbReference type="NCBI Taxonomy" id="150121"/>
    <lineage>
        <taxon>Bacteria</taxon>
        <taxon>Bacillati</taxon>
        <taxon>Actinomycetota</taxon>
        <taxon>Actinomycetes</taxon>
        <taxon>Micrococcales</taxon>
        <taxon>Microbacteriaceae</taxon>
        <taxon>Agreia</taxon>
    </lineage>
</organism>
<evidence type="ECO:0000313" key="4">
    <source>
        <dbReference type="EMBL" id="SMG20388.1"/>
    </source>
</evidence>
<evidence type="ECO:0000313" key="5">
    <source>
        <dbReference type="Proteomes" id="UP000193244"/>
    </source>
</evidence>
<dbReference type="InterPro" id="IPR050832">
    <property type="entry name" value="Bact_Acetyltransf"/>
</dbReference>
<reference evidence="5" key="1">
    <citation type="submission" date="2017-04" db="EMBL/GenBank/DDBJ databases">
        <authorList>
            <person name="Varghese N."/>
            <person name="Submissions S."/>
        </authorList>
    </citation>
    <scope>NUCLEOTIDE SEQUENCE [LARGE SCALE GENOMIC DNA]</scope>
    <source>
        <strain evidence="5">VKM Ac-2510</strain>
    </source>
</reference>
<dbReference type="Proteomes" id="UP000193244">
    <property type="component" value="Unassembled WGS sequence"/>
</dbReference>
<feature type="domain" description="N-acetyltransferase" evidence="3">
    <location>
        <begin position="4"/>
        <end position="156"/>
    </location>
</feature>
<evidence type="ECO:0000259" key="3">
    <source>
        <dbReference type="PROSITE" id="PS51186"/>
    </source>
</evidence>